<feature type="transmembrane region" description="Helical" evidence="4">
    <location>
        <begin position="170"/>
        <end position="191"/>
    </location>
</feature>
<comment type="caution">
    <text evidence="6">The sequence shown here is derived from an EMBL/GenBank/DDBJ whole genome shotgun (WGS) entry which is preliminary data.</text>
</comment>
<proteinExistence type="predicted"/>
<dbReference type="PROSITE" id="PS50850">
    <property type="entry name" value="MFS"/>
    <property type="match status" value="1"/>
</dbReference>
<evidence type="ECO:0000313" key="6">
    <source>
        <dbReference type="EMBL" id="NML74183.1"/>
    </source>
</evidence>
<accession>A0A7Y0AVF5</accession>
<feature type="transmembrane region" description="Helical" evidence="4">
    <location>
        <begin position="298"/>
        <end position="321"/>
    </location>
</feature>
<feature type="domain" description="Major facilitator superfamily (MFS) profile" evidence="5">
    <location>
        <begin position="1"/>
        <end position="384"/>
    </location>
</feature>
<evidence type="ECO:0000259" key="5">
    <source>
        <dbReference type="PROSITE" id="PS50850"/>
    </source>
</evidence>
<dbReference type="CDD" id="cd17477">
    <property type="entry name" value="MFS_YcaD_like"/>
    <property type="match status" value="1"/>
</dbReference>
<organism evidence="6 7">
    <name type="scientific">Rhizobium terricola</name>
    <dbReference type="NCBI Taxonomy" id="2728849"/>
    <lineage>
        <taxon>Bacteria</taxon>
        <taxon>Pseudomonadati</taxon>
        <taxon>Pseudomonadota</taxon>
        <taxon>Alphaproteobacteria</taxon>
        <taxon>Hyphomicrobiales</taxon>
        <taxon>Rhizobiaceae</taxon>
        <taxon>Rhizobium/Agrobacterium group</taxon>
        <taxon>Rhizobium</taxon>
    </lineage>
</organism>
<dbReference type="Gene3D" id="1.20.1250.20">
    <property type="entry name" value="MFS general substrate transporter like domains"/>
    <property type="match status" value="2"/>
</dbReference>
<dbReference type="PANTHER" id="PTHR23521:SF3">
    <property type="entry name" value="MFS TRANSPORTER"/>
    <property type="match status" value="1"/>
</dbReference>
<keyword evidence="2 4" id="KW-1133">Transmembrane helix</keyword>
<dbReference type="SUPFAM" id="SSF103473">
    <property type="entry name" value="MFS general substrate transporter"/>
    <property type="match status" value="1"/>
</dbReference>
<protein>
    <submittedName>
        <fullName evidence="6">MFS transporter</fullName>
    </submittedName>
</protein>
<keyword evidence="7" id="KW-1185">Reference proteome</keyword>
<dbReference type="Proteomes" id="UP000541470">
    <property type="component" value="Unassembled WGS sequence"/>
</dbReference>
<feature type="transmembrane region" description="Helical" evidence="4">
    <location>
        <begin position="274"/>
        <end position="292"/>
    </location>
</feature>
<dbReference type="GO" id="GO:0022857">
    <property type="term" value="F:transmembrane transporter activity"/>
    <property type="evidence" value="ECO:0007669"/>
    <property type="project" value="InterPro"/>
</dbReference>
<dbReference type="RefSeq" id="WP_169589080.1">
    <property type="nucleotide sequence ID" value="NZ_JABBGK010000001.1"/>
</dbReference>
<feature type="transmembrane region" description="Helical" evidence="4">
    <location>
        <begin position="203"/>
        <end position="235"/>
    </location>
</feature>
<dbReference type="InterPro" id="IPR020846">
    <property type="entry name" value="MFS_dom"/>
</dbReference>
<dbReference type="Pfam" id="PF07690">
    <property type="entry name" value="MFS_1"/>
    <property type="match status" value="1"/>
</dbReference>
<sequence length="384" mass="39509">MSPISEPAQGSSDIVSRAAVIATAAMFGLTYSLSAPLIAMDMARQGAGETMIGVNAAMHAVGVLITALFLPRLVAHLGPRRLILVSLVASACVLVAFGLVQNIWLWFPLRLLLGMAAEALFVVSETWINALSTENTRARAMAAYTAALALGLALGPLILSLVGAGGLLPFMIGAVISLCAAGLVLAPAVRAPPFEKPSSGNSLRFLGIAPVAIGAITLNAAVESAGLSFLALYAIGLGWQAEDAARLMFVMMFGAIVLQLPIGWLGDMVDRGKLIVGCAVLASLGAALWPWVLHSELATYALLFVWGGVFVGIYTLTLTVVGSRFSGGDLVGIYALMGLTWGAGALVGPLLAGFSMQAGTHGLAVFAAVACGLFAVTAIFRRDG</sequence>
<feature type="transmembrane region" description="Helical" evidence="4">
    <location>
        <begin position="247"/>
        <end position="265"/>
    </location>
</feature>
<evidence type="ECO:0000256" key="4">
    <source>
        <dbReference type="SAM" id="Phobius"/>
    </source>
</evidence>
<feature type="transmembrane region" description="Helical" evidence="4">
    <location>
        <begin position="20"/>
        <end position="39"/>
    </location>
</feature>
<keyword evidence="1 4" id="KW-0812">Transmembrane</keyword>
<feature type="transmembrane region" description="Helical" evidence="4">
    <location>
        <begin position="82"/>
        <end position="105"/>
    </location>
</feature>
<gene>
    <name evidence="6" type="ORF">HHL25_08635</name>
</gene>
<feature type="transmembrane region" description="Helical" evidence="4">
    <location>
        <begin position="358"/>
        <end position="380"/>
    </location>
</feature>
<dbReference type="InterPro" id="IPR047200">
    <property type="entry name" value="MFS_YcaD-like"/>
</dbReference>
<dbReference type="PANTHER" id="PTHR23521">
    <property type="entry name" value="TRANSPORTER MFS SUPERFAMILY"/>
    <property type="match status" value="1"/>
</dbReference>
<feature type="transmembrane region" description="Helical" evidence="4">
    <location>
        <begin position="51"/>
        <end position="70"/>
    </location>
</feature>
<evidence type="ECO:0000256" key="2">
    <source>
        <dbReference type="ARBA" id="ARBA00022989"/>
    </source>
</evidence>
<name>A0A7Y0AVF5_9HYPH</name>
<keyword evidence="3 4" id="KW-0472">Membrane</keyword>
<dbReference type="EMBL" id="JABBGK010000001">
    <property type="protein sequence ID" value="NML74183.1"/>
    <property type="molecule type" value="Genomic_DNA"/>
</dbReference>
<feature type="transmembrane region" description="Helical" evidence="4">
    <location>
        <begin position="333"/>
        <end position="352"/>
    </location>
</feature>
<dbReference type="InterPro" id="IPR011701">
    <property type="entry name" value="MFS"/>
</dbReference>
<dbReference type="GO" id="GO:0005886">
    <property type="term" value="C:plasma membrane"/>
    <property type="evidence" value="ECO:0007669"/>
    <property type="project" value="TreeGrafter"/>
</dbReference>
<feature type="transmembrane region" description="Helical" evidence="4">
    <location>
        <begin position="142"/>
        <end position="164"/>
    </location>
</feature>
<evidence type="ECO:0000313" key="7">
    <source>
        <dbReference type="Proteomes" id="UP000541470"/>
    </source>
</evidence>
<evidence type="ECO:0000256" key="1">
    <source>
        <dbReference type="ARBA" id="ARBA00022692"/>
    </source>
</evidence>
<dbReference type="AlphaFoldDB" id="A0A7Y0AVF5"/>
<evidence type="ECO:0000256" key="3">
    <source>
        <dbReference type="ARBA" id="ARBA00023136"/>
    </source>
</evidence>
<reference evidence="6 7" key="1">
    <citation type="submission" date="2020-04" db="EMBL/GenBank/DDBJ databases">
        <title>Rhizobium sp. S-51 isolated from soil.</title>
        <authorList>
            <person name="Dahal R.H."/>
        </authorList>
    </citation>
    <scope>NUCLEOTIDE SEQUENCE [LARGE SCALE GENOMIC DNA]</scope>
    <source>
        <strain evidence="6 7">S-51</strain>
    </source>
</reference>
<dbReference type="InterPro" id="IPR036259">
    <property type="entry name" value="MFS_trans_sf"/>
</dbReference>